<organism evidence="1 2">
    <name type="scientific">Rubroshorea leprosula</name>
    <dbReference type="NCBI Taxonomy" id="152421"/>
    <lineage>
        <taxon>Eukaryota</taxon>
        <taxon>Viridiplantae</taxon>
        <taxon>Streptophyta</taxon>
        <taxon>Embryophyta</taxon>
        <taxon>Tracheophyta</taxon>
        <taxon>Spermatophyta</taxon>
        <taxon>Magnoliopsida</taxon>
        <taxon>eudicotyledons</taxon>
        <taxon>Gunneridae</taxon>
        <taxon>Pentapetalae</taxon>
        <taxon>rosids</taxon>
        <taxon>malvids</taxon>
        <taxon>Malvales</taxon>
        <taxon>Dipterocarpaceae</taxon>
        <taxon>Rubroshorea</taxon>
    </lineage>
</organism>
<evidence type="ECO:0000313" key="1">
    <source>
        <dbReference type="EMBL" id="GKU99309.1"/>
    </source>
</evidence>
<comment type="caution">
    <text evidence="1">The sequence shown here is derived from an EMBL/GenBank/DDBJ whole genome shotgun (WGS) entry which is preliminary data.</text>
</comment>
<protein>
    <submittedName>
        <fullName evidence="1">Uncharacterized protein</fullName>
    </submittedName>
</protein>
<proteinExistence type="predicted"/>
<name>A0AAV5IK53_9ROSI</name>
<dbReference type="EMBL" id="BPVZ01000014">
    <property type="protein sequence ID" value="GKU99309.1"/>
    <property type="molecule type" value="Genomic_DNA"/>
</dbReference>
<keyword evidence="2" id="KW-1185">Reference proteome</keyword>
<dbReference type="AlphaFoldDB" id="A0AAV5IK53"/>
<gene>
    <name evidence="1" type="ORF">SLEP1_g12176</name>
</gene>
<evidence type="ECO:0000313" key="2">
    <source>
        <dbReference type="Proteomes" id="UP001054252"/>
    </source>
</evidence>
<dbReference type="Proteomes" id="UP001054252">
    <property type="component" value="Unassembled WGS sequence"/>
</dbReference>
<sequence length="166" mass="19261">MGFWSGDDWAWDCQWRHHCVERASSEEEQFRDLINGVKVRNDKIDFWRRVHKGDGVYFVKAAYAFLTPLDCILDKRWTRVIWSISRFCSSSSRCSPREKKKRGTQPCLGKLVRKLGIFPFLSCSRTLLEPRNFPPCRKLPDLLCSSLCCPPAALVCGGELLRFLFP</sequence>
<reference evidence="1 2" key="1">
    <citation type="journal article" date="2021" name="Commun. Biol.">
        <title>The genome of Shorea leprosula (Dipterocarpaceae) highlights the ecological relevance of drought in aseasonal tropical rainforests.</title>
        <authorList>
            <person name="Ng K.K.S."/>
            <person name="Kobayashi M.J."/>
            <person name="Fawcett J.A."/>
            <person name="Hatakeyama M."/>
            <person name="Paape T."/>
            <person name="Ng C.H."/>
            <person name="Ang C.C."/>
            <person name="Tnah L.H."/>
            <person name="Lee C.T."/>
            <person name="Nishiyama T."/>
            <person name="Sese J."/>
            <person name="O'Brien M.J."/>
            <person name="Copetti D."/>
            <person name="Mohd Noor M.I."/>
            <person name="Ong R.C."/>
            <person name="Putra M."/>
            <person name="Sireger I.Z."/>
            <person name="Indrioko S."/>
            <person name="Kosugi Y."/>
            <person name="Izuno A."/>
            <person name="Isagi Y."/>
            <person name="Lee S.L."/>
            <person name="Shimizu K.K."/>
        </authorList>
    </citation>
    <scope>NUCLEOTIDE SEQUENCE [LARGE SCALE GENOMIC DNA]</scope>
    <source>
        <strain evidence="1">214</strain>
    </source>
</reference>
<accession>A0AAV5IK53</accession>